<dbReference type="GO" id="GO:0003700">
    <property type="term" value="F:DNA-binding transcription factor activity"/>
    <property type="evidence" value="ECO:0007669"/>
    <property type="project" value="InterPro"/>
</dbReference>
<dbReference type="InterPro" id="IPR007630">
    <property type="entry name" value="RNA_pol_sigma70_r4"/>
</dbReference>
<sequence>MTFEEIGKVLGISEERTRRIYHKAIAKLSHPRNKDKWRKVLETLEEIQIEKIKSDSNTLDWKEV</sequence>
<reference evidence="2 3" key="1">
    <citation type="journal article" date="2014" name="Genome Announc.">
        <title>Draft genome sequences of eight enterohepatic helicobacter species isolated from both laboratory and wild rodents.</title>
        <authorList>
            <person name="Sheh A."/>
            <person name="Shen Z."/>
            <person name="Fox J.G."/>
        </authorList>
    </citation>
    <scope>NUCLEOTIDE SEQUENCE [LARGE SCALE GENOMIC DNA]</scope>
    <source>
        <strain evidence="2 3">MIT-03-7007</strain>
    </source>
</reference>
<dbReference type="Pfam" id="PF04545">
    <property type="entry name" value="Sigma70_r4"/>
    <property type="match status" value="1"/>
</dbReference>
<feature type="domain" description="RNA polymerase sigma-70 region 4" evidence="1">
    <location>
        <begin position="1"/>
        <end position="29"/>
    </location>
</feature>
<dbReference type="RefSeq" id="WP_034555135.1">
    <property type="nucleotide sequence ID" value="NZ_JRPC02000024.1"/>
</dbReference>
<proteinExistence type="predicted"/>
<evidence type="ECO:0000313" key="2">
    <source>
        <dbReference type="EMBL" id="TLE14496.1"/>
    </source>
</evidence>
<dbReference type="Gene3D" id="1.10.10.10">
    <property type="entry name" value="Winged helix-like DNA-binding domain superfamily/Winged helix DNA-binding domain"/>
    <property type="match status" value="1"/>
</dbReference>
<gene>
    <name evidence="2" type="ORF">LS72_008830</name>
</gene>
<dbReference type="AlphaFoldDB" id="A0A4U8UD27"/>
<accession>A0A4U8UD27</accession>
<evidence type="ECO:0000313" key="3">
    <source>
        <dbReference type="Proteomes" id="UP000029920"/>
    </source>
</evidence>
<dbReference type="EMBL" id="JRPC02000024">
    <property type="protein sequence ID" value="TLE14496.1"/>
    <property type="molecule type" value="Genomic_DNA"/>
</dbReference>
<keyword evidence="3" id="KW-1185">Reference proteome</keyword>
<protein>
    <submittedName>
        <fullName evidence="2">RNA polymerase subunit sigma-70</fullName>
    </submittedName>
</protein>
<evidence type="ECO:0000259" key="1">
    <source>
        <dbReference type="Pfam" id="PF04545"/>
    </source>
</evidence>
<name>A0A4U8UD27_9HELI</name>
<dbReference type="Proteomes" id="UP000029920">
    <property type="component" value="Unassembled WGS sequence"/>
</dbReference>
<dbReference type="SUPFAM" id="SSF88659">
    <property type="entry name" value="Sigma3 and sigma4 domains of RNA polymerase sigma factors"/>
    <property type="match status" value="1"/>
</dbReference>
<organism evidence="2 3">
    <name type="scientific">Helicobacter apodemus</name>
    <dbReference type="NCBI Taxonomy" id="135569"/>
    <lineage>
        <taxon>Bacteria</taxon>
        <taxon>Pseudomonadati</taxon>
        <taxon>Campylobacterota</taxon>
        <taxon>Epsilonproteobacteria</taxon>
        <taxon>Campylobacterales</taxon>
        <taxon>Helicobacteraceae</taxon>
        <taxon>Helicobacter</taxon>
    </lineage>
</organism>
<comment type="caution">
    <text evidence="2">The sequence shown here is derived from an EMBL/GenBank/DDBJ whole genome shotgun (WGS) entry which is preliminary data.</text>
</comment>
<dbReference type="InterPro" id="IPR036388">
    <property type="entry name" value="WH-like_DNA-bd_sf"/>
</dbReference>
<dbReference type="InterPro" id="IPR013324">
    <property type="entry name" value="RNA_pol_sigma_r3/r4-like"/>
</dbReference>
<dbReference type="GO" id="GO:0006352">
    <property type="term" value="P:DNA-templated transcription initiation"/>
    <property type="evidence" value="ECO:0007669"/>
    <property type="project" value="InterPro"/>
</dbReference>